<sequence length="102" mass="11368">MDVAVAEREFDLATQLVLLARHRLAGLLSTSTSSTNTSELVSHDAPPRLHASSNQMEYRTSEVARLPDQLDGPSRQSELCNQDQIITVPLFHITNNFFEQST</sequence>
<dbReference type="AlphaFoldDB" id="A0A3S5CR86"/>
<evidence type="ECO:0000256" key="1">
    <source>
        <dbReference type="SAM" id="MobiDB-lite"/>
    </source>
</evidence>
<dbReference type="EMBL" id="CAAALY010270091">
    <property type="protein sequence ID" value="VEL41602.1"/>
    <property type="molecule type" value="Genomic_DNA"/>
</dbReference>
<dbReference type="Proteomes" id="UP000784294">
    <property type="component" value="Unassembled WGS sequence"/>
</dbReference>
<keyword evidence="3" id="KW-1185">Reference proteome</keyword>
<name>A0A3S5CR86_9PLAT</name>
<feature type="region of interest" description="Disordered" evidence="1">
    <location>
        <begin position="32"/>
        <end position="55"/>
    </location>
</feature>
<evidence type="ECO:0000313" key="2">
    <source>
        <dbReference type="EMBL" id="VEL41602.1"/>
    </source>
</evidence>
<protein>
    <submittedName>
        <fullName evidence="2">Uncharacterized protein</fullName>
    </submittedName>
</protein>
<gene>
    <name evidence="2" type="ORF">PXEA_LOCUS35042</name>
</gene>
<evidence type="ECO:0000313" key="3">
    <source>
        <dbReference type="Proteomes" id="UP000784294"/>
    </source>
</evidence>
<organism evidence="2 3">
    <name type="scientific">Protopolystoma xenopodis</name>
    <dbReference type="NCBI Taxonomy" id="117903"/>
    <lineage>
        <taxon>Eukaryota</taxon>
        <taxon>Metazoa</taxon>
        <taxon>Spiralia</taxon>
        <taxon>Lophotrochozoa</taxon>
        <taxon>Platyhelminthes</taxon>
        <taxon>Monogenea</taxon>
        <taxon>Polyopisthocotylea</taxon>
        <taxon>Polystomatidea</taxon>
        <taxon>Polystomatidae</taxon>
        <taxon>Protopolystoma</taxon>
    </lineage>
</organism>
<comment type="caution">
    <text evidence="2">The sequence shown here is derived from an EMBL/GenBank/DDBJ whole genome shotgun (WGS) entry which is preliminary data.</text>
</comment>
<accession>A0A3S5CR86</accession>
<proteinExistence type="predicted"/>
<reference evidence="2" key="1">
    <citation type="submission" date="2018-11" db="EMBL/GenBank/DDBJ databases">
        <authorList>
            <consortium name="Pathogen Informatics"/>
        </authorList>
    </citation>
    <scope>NUCLEOTIDE SEQUENCE</scope>
</reference>